<gene>
    <name evidence="5" type="ORF">tinsulaeT_05900</name>
</gene>
<dbReference type="SUPFAM" id="SSF53850">
    <property type="entry name" value="Periplasmic binding protein-like II"/>
    <property type="match status" value="1"/>
</dbReference>
<evidence type="ECO:0000256" key="3">
    <source>
        <dbReference type="SAM" id="SignalP"/>
    </source>
</evidence>
<evidence type="ECO:0000256" key="2">
    <source>
        <dbReference type="ARBA" id="ARBA00022729"/>
    </source>
</evidence>
<reference evidence="5 6" key="1">
    <citation type="submission" date="2023-03" db="EMBL/GenBank/DDBJ databases">
        <title>Draft genome sequence of Thalassotalea insulae KCTC 62186T.</title>
        <authorList>
            <person name="Sawabe T."/>
        </authorList>
    </citation>
    <scope>NUCLEOTIDE SEQUENCE [LARGE SCALE GENOMIC DNA]</scope>
    <source>
        <strain evidence="5 6">KCTC 62186</strain>
    </source>
</reference>
<evidence type="ECO:0000256" key="1">
    <source>
        <dbReference type="ARBA" id="ARBA00010333"/>
    </source>
</evidence>
<evidence type="ECO:0000259" key="4">
    <source>
        <dbReference type="Pfam" id="PF00497"/>
    </source>
</evidence>
<evidence type="ECO:0000313" key="6">
    <source>
        <dbReference type="Proteomes" id="UP001157186"/>
    </source>
</evidence>
<dbReference type="EMBL" id="BSST01000001">
    <property type="protein sequence ID" value="GLX77250.1"/>
    <property type="molecule type" value="Genomic_DNA"/>
</dbReference>
<proteinExistence type="inferred from homology"/>
<evidence type="ECO:0000313" key="5">
    <source>
        <dbReference type="EMBL" id="GLX77250.1"/>
    </source>
</evidence>
<feature type="domain" description="Solute-binding protein family 3/N-terminal" evidence="4">
    <location>
        <begin position="41"/>
        <end position="245"/>
    </location>
</feature>
<name>A0ABQ6GMN0_9GAMM</name>
<dbReference type="Pfam" id="PF00497">
    <property type="entry name" value="SBP_bac_3"/>
    <property type="match status" value="1"/>
</dbReference>
<organism evidence="5 6">
    <name type="scientific">Thalassotalea insulae</name>
    <dbReference type="NCBI Taxonomy" id="2056778"/>
    <lineage>
        <taxon>Bacteria</taxon>
        <taxon>Pseudomonadati</taxon>
        <taxon>Pseudomonadota</taxon>
        <taxon>Gammaproteobacteria</taxon>
        <taxon>Alteromonadales</taxon>
        <taxon>Colwelliaceae</taxon>
        <taxon>Thalassotalea</taxon>
    </lineage>
</organism>
<feature type="chain" id="PRO_5045237974" description="Solute-binding protein family 3/N-terminal domain-containing protein" evidence="3">
    <location>
        <begin position="22"/>
        <end position="246"/>
    </location>
</feature>
<dbReference type="Proteomes" id="UP001157186">
    <property type="component" value="Unassembled WGS sequence"/>
</dbReference>
<dbReference type="InterPro" id="IPR001638">
    <property type="entry name" value="Solute-binding_3/MltF_N"/>
</dbReference>
<comment type="caution">
    <text evidence="5">The sequence shown here is derived from an EMBL/GenBank/DDBJ whole genome shotgun (WGS) entry which is preliminary data.</text>
</comment>
<dbReference type="Gene3D" id="3.40.190.10">
    <property type="entry name" value="Periplasmic binding protein-like II"/>
    <property type="match status" value="2"/>
</dbReference>
<keyword evidence="2 3" id="KW-0732">Signal</keyword>
<dbReference type="PANTHER" id="PTHR35936:SF25">
    <property type="entry name" value="ABC TRANSPORTER SUBSTRATE-BINDING PROTEIN"/>
    <property type="match status" value="1"/>
</dbReference>
<feature type="signal peptide" evidence="3">
    <location>
        <begin position="1"/>
        <end position="21"/>
    </location>
</feature>
<dbReference type="RefSeq" id="WP_284243096.1">
    <property type="nucleotide sequence ID" value="NZ_BSST01000001.1"/>
</dbReference>
<accession>A0ABQ6GMN0</accession>
<sequence>MQIQSLFCLFLLLVLPLFSEAKQTEETIEMVAGLAKAPFITDEQGHGMQLDILKAALAFDELDVKFLQMPLGRNITGFQRLNADGVTTLPQDYQHPALHLSTPYISYQNVAVSLAESQLSIEKIADLSGKHVVAFQNARKFLGDKYSETVAYLLDYREIGDQKQQIEMLFLRRAEVIILDTNILKYFIKHHHQAIYDKPITVHYIFNQRNYVAGFRSPAIRDKFNRGIKRLKENGSYQDMLNNYLN</sequence>
<comment type="similarity">
    <text evidence="1">Belongs to the bacterial solute-binding protein 3 family.</text>
</comment>
<dbReference type="PANTHER" id="PTHR35936">
    <property type="entry name" value="MEMBRANE-BOUND LYTIC MUREIN TRANSGLYCOSYLASE F"/>
    <property type="match status" value="1"/>
</dbReference>
<keyword evidence="6" id="KW-1185">Reference proteome</keyword>
<protein>
    <recommendedName>
        <fullName evidence="4">Solute-binding protein family 3/N-terminal domain-containing protein</fullName>
    </recommendedName>
</protein>